<dbReference type="InterPro" id="IPR036390">
    <property type="entry name" value="WH_DNA-bd_sf"/>
</dbReference>
<evidence type="ECO:0000256" key="1">
    <source>
        <dbReference type="ARBA" id="ARBA00005384"/>
    </source>
</evidence>
<dbReference type="InterPro" id="IPR036388">
    <property type="entry name" value="WH-like_DNA-bd_sf"/>
</dbReference>
<evidence type="ECO:0000256" key="6">
    <source>
        <dbReference type="SAM" id="MobiDB-lite"/>
    </source>
</evidence>
<dbReference type="PANTHER" id="PTHR46577">
    <property type="entry name" value="HTH-TYPE TRANSCRIPTIONAL REGULATORY PROTEIN GABR"/>
    <property type="match status" value="1"/>
</dbReference>
<dbReference type="EMBL" id="SPVG01000146">
    <property type="protein sequence ID" value="TFW20666.1"/>
    <property type="molecule type" value="Genomic_DNA"/>
</dbReference>
<name>A0A4Y9SDS7_9BURK</name>
<dbReference type="InterPro" id="IPR004839">
    <property type="entry name" value="Aminotransferase_I/II_large"/>
</dbReference>
<gene>
    <name evidence="8" type="ORF">E4L98_14340</name>
</gene>
<evidence type="ECO:0000256" key="2">
    <source>
        <dbReference type="ARBA" id="ARBA00022898"/>
    </source>
</evidence>
<dbReference type="GO" id="GO:0003700">
    <property type="term" value="F:DNA-binding transcription factor activity"/>
    <property type="evidence" value="ECO:0007669"/>
    <property type="project" value="InterPro"/>
</dbReference>
<dbReference type="AlphaFoldDB" id="A0A4Y9SDS7"/>
<keyword evidence="5" id="KW-0804">Transcription</keyword>
<dbReference type="PRINTS" id="PR00035">
    <property type="entry name" value="HTHGNTR"/>
</dbReference>
<dbReference type="Gene3D" id="3.40.640.10">
    <property type="entry name" value="Type I PLP-dependent aspartate aminotransferase-like (Major domain)"/>
    <property type="match status" value="1"/>
</dbReference>
<dbReference type="RefSeq" id="WP_135202234.1">
    <property type="nucleotide sequence ID" value="NZ_SPVG01000146.1"/>
</dbReference>
<keyword evidence="9" id="KW-1185">Reference proteome</keyword>
<dbReference type="InterPro" id="IPR015421">
    <property type="entry name" value="PyrdxlP-dep_Trfase_major"/>
</dbReference>
<dbReference type="GO" id="GO:0030170">
    <property type="term" value="F:pyridoxal phosphate binding"/>
    <property type="evidence" value="ECO:0007669"/>
    <property type="project" value="InterPro"/>
</dbReference>
<dbReference type="Gene3D" id="1.10.10.10">
    <property type="entry name" value="Winged helix-like DNA-binding domain superfamily/Winged helix DNA-binding domain"/>
    <property type="match status" value="1"/>
</dbReference>
<evidence type="ECO:0000256" key="3">
    <source>
        <dbReference type="ARBA" id="ARBA00023015"/>
    </source>
</evidence>
<dbReference type="PANTHER" id="PTHR46577:SF1">
    <property type="entry name" value="HTH-TYPE TRANSCRIPTIONAL REGULATORY PROTEIN GABR"/>
    <property type="match status" value="1"/>
</dbReference>
<dbReference type="Proteomes" id="UP000297729">
    <property type="component" value="Unassembled WGS sequence"/>
</dbReference>
<dbReference type="InterPro" id="IPR015424">
    <property type="entry name" value="PyrdxlP-dep_Trfase"/>
</dbReference>
<dbReference type="OrthoDB" id="9804020at2"/>
<dbReference type="Pfam" id="PF00155">
    <property type="entry name" value="Aminotran_1_2"/>
    <property type="match status" value="1"/>
</dbReference>
<feature type="region of interest" description="Disordered" evidence="6">
    <location>
        <begin position="97"/>
        <end position="120"/>
    </location>
</feature>
<dbReference type="GO" id="GO:0003677">
    <property type="term" value="F:DNA binding"/>
    <property type="evidence" value="ECO:0007669"/>
    <property type="project" value="UniProtKB-KW"/>
</dbReference>
<evidence type="ECO:0000313" key="8">
    <source>
        <dbReference type="EMBL" id="TFW20666.1"/>
    </source>
</evidence>
<dbReference type="InterPro" id="IPR000524">
    <property type="entry name" value="Tscrpt_reg_HTH_GntR"/>
</dbReference>
<dbReference type="PROSITE" id="PS50949">
    <property type="entry name" value="HTH_GNTR"/>
    <property type="match status" value="1"/>
</dbReference>
<comment type="similarity">
    <text evidence="1">In the C-terminal section; belongs to the class-I pyridoxal-phosphate-dependent aminotransferase family.</text>
</comment>
<accession>A0A4Y9SDS7</accession>
<evidence type="ECO:0000256" key="5">
    <source>
        <dbReference type="ARBA" id="ARBA00023163"/>
    </source>
</evidence>
<dbReference type="CDD" id="cd00609">
    <property type="entry name" value="AAT_like"/>
    <property type="match status" value="1"/>
</dbReference>
<sequence length="521" mass="57460">MSPTSDLLAAALAQSSFHPRLSQQRRLYEAAKAAIHQQRLGAGSKLPSSRDLARDLGIARNTVIAAFEQLTAEGYVSSVRGSGTYVADLHAHTASMRGAGGPAGRNAARDARSTGAAGSTGATLDMVESAATVGMQPPRLSRRGRELTRQAAGPRFEIQPFAPGDADFSSFPFKLWQRLQNRVWREARGDLLDYGQSGGHLPLRQAITEYLRLSRSVRVEMEQVMITAGTQQSLDLCAQLLADAGDMAWIENPCYWGARRVFQARELKLHPITVDGDGMALKKNDLATRPRLIYVTPSHHYPTGAVMSLARRRELLDVAVRKDAWILEDDYDSEFRYTGRPLAALQGLDHDDRVLYMGTFSKVLYPGIKVGYLVVPPALIAAFRSALYDLQRPGQLTVQATLAEFIAQGHFTTHIRKIRQTYGARRELLRRMLLQHLPRDVSISSEESGLHLVIELPDHVDDVALAQHIATERLSVKALSTYYLKPPARRGLLVGYAYCTPEQITDHGLRLGALIAAAVRP</sequence>
<keyword evidence="3" id="KW-0805">Transcription regulation</keyword>
<keyword evidence="8" id="KW-0808">Transferase</keyword>
<dbReference type="SUPFAM" id="SSF53383">
    <property type="entry name" value="PLP-dependent transferases"/>
    <property type="match status" value="1"/>
</dbReference>
<dbReference type="SMART" id="SM00345">
    <property type="entry name" value="HTH_GNTR"/>
    <property type="match status" value="1"/>
</dbReference>
<feature type="domain" description="HTH gntR-type" evidence="7">
    <location>
        <begin position="21"/>
        <end position="89"/>
    </location>
</feature>
<protein>
    <submittedName>
        <fullName evidence="8">PLP-dependent aminotransferase family protein</fullName>
    </submittedName>
</protein>
<dbReference type="GO" id="GO:0008483">
    <property type="term" value="F:transaminase activity"/>
    <property type="evidence" value="ECO:0007669"/>
    <property type="project" value="UniProtKB-KW"/>
</dbReference>
<dbReference type="InterPro" id="IPR051446">
    <property type="entry name" value="HTH_trans_reg/aminotransferase"/>
</dbReference>
<keyword evidence="2" id="KW-0663">Pyridoxal phosphate</keyword>
<keyword evidence="8" id="KW-0032">Aminotransferase</keyword>
<proteinExistence type="inferred from homology"/>
<dbReference type="CDD" id="cd07377">
    <property type="entry name" value="WHTH_GntR"/>
    <property type="match status" value="1"/>
</dbReference>
<organism evidence="8 9">
    <name type="scientific">Duganella callida</name>
    <dbReference type="NCBI Taxonomy" id="2561932"/>
    <lineage>
        <taxon>Bacteria</taxon>
        <taxon>Pseudomonadati</taxon>
        <taxon>Pseudomonadota</taxon>
        <taxon>Betaproteobacteria</taxon>
        <taxon>Burkholderiales</taxon>
        <taxon>Oxalobacteraceae</taxon>
        <taxon>Telluria group</taxon>
        <taxon>Duganella</taxon>
    </lineage>
</organism>
<reference evidence="8 9" key="1">
    <citation type="submission" date="2019-03" db="EMBL/GenBank/DDBJ databases">
        <title>Draft Genome Sequence of Duganella callidus sp. nov., a Novel Duganella Species Isolated from Cultivated Soil.</title>
        <authorList>
            <person name="Raths R."/>
            <person name="Peta V."/>
            <person name="Bucking H."/>
        </authorList>
    </citation>
    <scope>NUCLEOTIDE SEQUENCE [LARGE SCALE GENOMIC DNA]</scope>
    <source>
        <strain evidence="8 9">DN04</strain>
    </source>
</reference>
<dbReference type="Pfam" id="PF00392">
    <property type="entry name" value="GntR"/>
    <property type="match status" value="1"/>
</dbReference>
<evidence type="ECO:0000313" key="9">
    <source>
        <dbReference type="Proteomes" id="UP000297729"/>
    </source>
</evidence>
<evidence type="ECO:0000259" key="7">
    <source>
        <dbReference type="PROSITE" id="PS50949"/>
    </source>
</evidence>
<dbReference type="SUPFAM" id="SSF46785">
    <property type="entry name" value="Winged helix' DNA-binding domain"/>
    <property type="match status" value="1"/>
</dbReference>
<keyword evidence="4" id="KW-0238">DNA-binding</keyword>
<comment type="caution">
    <text evidence="8">The sequence shown here is derived from an EMBL/GenBank/DDBJ whole genome shotgun (WGS) entry which is preliminary data.</text>
</comment>
<evidence type="ECO:0000256" key="4">
    <source>
        <dbReference type="ARBA" id="ARBA00023125"/>
    </source>
</evidence>